<accession>A0A7Y8Y2E5</accession>
<proteinExistence type="predicted"/>
<keyword evidence="3" id="KW-1185">Reference proteome</keyword>
<evidence type="ECO:0000256" key="1">
    <source>
        <dbReference type="SAM" id="MobiDB-lite"/>
    </source>
</evidence>
<protein>
    <submittedName>
        <fullName evidence="2">Uncharacterized protein</fullName>
    </submittedName>
</protein>
<reference evidence="2 3" key="1">
    <citation type="submission" date="2020-07" db="EMBL/GenBank/DDBJ databases">
        <authorList>
            <person name="Sun Q."/>
        </authorList>
    </citation>
    <scope>NUCLEOTIDE SEQUENCE [LARGE SCALE GENOMIC DNA]</scope>
    <source>
        <strain evidence="2 3">MAH-1</strain>
    </source>
</reference>
<dbReference type="EMBL" id="JACBJI010000002">
    <property type="protein sequence ID" value="NYA70648.1"/>
    <property type="molecule type" value="Genomic_DNA"/>
</dbReference>
<comment type="caution">
    <text evidence="2">The sequence shown here is derived from an EMBL/GenBank/DDBJ whole genome shotgun (WGS) entry which is preliminary data.</text>
</comment>
<dbReference type="Proteomes" id="UP000535020">
    <property type="component" value="Unassembled WGS sequence"/>
</dbReference>
<evidence type="ECO:0000313" key="2">
    <source>
        <dbReference type="EMBL" id="NYA70648.1"/>
    </source>
</evidence>
<name>A0A7Y8Y2E5_9FLAO</name>
<dbReference type="RefSeq" id="WP_176005471.1">
    <property type="nucleotide sequence ID" value="NZ_JABWMI010000008.1"/>
</dbReference>
<dbReference type="AlphaFoldDB" id="A0A7Y8Y2E5"/>
<feature type="compositionally biased region" description="Basic and acidic residues" evidence="1">
    <location>
        <begin position="33"/>
        <end position="42"/>
    </location>
</feature>
<organism evidence="2 3">
    <name type="scientific">Flavobacterium agri</name>
    <dbReference type="NCBI Taxonomy" id="2743471"/>
    <lineage>
        <taxon>Bacteria</taxon>
        <taxon>Pseudomonadati</taxon>
        <taxon>Bacteroidota</taxon>
        <taxon>Flavobacteriia</taxon>
        <taxon>Flavobacteriales</taxon>
        <taxon>Flavobacteriaceae</taxon>
        <taxon>Flavobacterium</taxon>
    </lineage>
</organism>
<evidence type="ECO:0000313" key="3">
    <source>
        <dbReference type="Proteomes" id="UP000535020"/>
    </source>
</evidence>
<sequence length="60" mass="6668">MQKIIFKFTMVVTSALASHTVETKLQMPQLPKPEIRVEKAKPADSLPATKLECNKKTALS</sequence>
<gene>
    <name evidence="2" type="ORF">HZF10_06930</name>
</gene>
<feature type="region of interest" description="Disordered" evidence="1">
    <location>
        <begin position="32"/>
        <end position="60"/>
    </location>
</feature>